<gene>
    <name evidence="2" type="ORF">BAE44_0005715</name>
</gene>
<keyword evidence="3" id="KW-1185">Reference proteome</keyword>
<dbReference type="STRING" id="888268.A0A1E5W773"/>
<comment type="caution">
    <text evidence="2">The sequence shown here is derived from an EMBL/GenBank/DDBJ whole genome shotgun (WGS) entry which is preliminary data.</text>
</comment>
<keyword evidence="1" id="KW-1133">Transmembrane helix</keyword>
<keyword evidence="1" id="KW-0472">Membrane</keyword>
<protein>
    <submittedName>
        <fullName evidence="2">Uncharacterized protein</fullName>
    </submittedName>
</protein>
<name>A0A1E5W773_9POAL</name>
<proteinExistence type="predicted"/>
<organism evidence="2 3">
    <name type="scientific">Dichanthelium oligosanthes</name>
    <dbReference type="NCBI Taxonomy" id="888268"/>
    <lineage>
        <taxon>Eukaryota</taxon>
        <taxon>Viridiplantae</taxon>
        <taxon>Streptophyta</taxon>
        <taxon>Embryophyta</taxon>
        <taxon>Tracheophyta</taxon>
        <taxon>Spermatophyta</taxon>
        <taxon>Magnoliopsida</taxon>
        <taxon>Liliopsida</taxon>
        <taxon>Poales</taxon>
        <taxon>Poaceae</taxon>
        <taxon>PACMAD clade</taxon>
        <taxon>Panicoideae</taxon>
        <taxon>Panicodae</taxon>
        <taxon>Paniceae</taxon>
        <taxon>Dichantheliinae</taxon>
        <taxon>Dichanthelium</taxon>
    </lineage>
</organism>
<dbReference type="Gene3D" id="1.20.1250.20">
    <property type="entry name" value="MFS general substrate transporter like domains"/>
    <property type="match status" value="1"/>
</dbReference>
<evidence type="ECO:0000313" key="2">
    <source>
        <dbReference type="EMBL" id="OEL33266.1"/>
    </source>
</evidence>
<dbReference type="OrthoDB" id="673000at2759"/>
<dbReference type="AlphaFoldDB" id="A0A1E5W773"/>
<accession>A0A1E5W773</accession>
<dbReference type="Proteomes" id="UP000095767">
    <property type="component" value="Unassembled WGS sequence"/>
</dbReference>
<sequence length="87" mass="9373">MVTVVHQTTGGSDGRPDWLTQDLNQGRVDLYYLLVAAMAAVNLVYFVVCARWYRFKKSDAAVTVVELEEKDGGSLKAATAGVAAPPV</sequence>
<evidence type="ECO:0000313" key="3">
    <source>
        <dbReference type="Proteomes" id="UP000095767"/>
    </source>
</evidence>
<evidence type="ECO:0000256" key="1">
    <source>
        <dbReference type="SAM" id="Phobius"/>
    </source>
</evidence>
<feature type="transmembrane region" description="Helical" evidence="1">
    <location>
        <begin position="30"/>
        <end position="48"/>
    </location>
</feature>
<keyword evidence="1" id="KW-0812">Transmembrane</keyword>
<dbReference type="EMBL" id="LWDX02019269">
    <property type="protein sequence ID" value="OEL33266.1"/>
    <property type="molecule type" value="Genomic_DNA"/>
</dbReference>
<dbReference type="InterPro" id="IPR036259">
    <property type="entry name" value="MFS_trans_sf"/>
</dbReference>
<reference evidence="2 3" key="1">
    <citation type="submission" date="2016-09" db="EMBL/GenBank/DDBJ databases">
        <title>The draft genome of Dichanthelium oligosanthes: A C3 panicoid grass species.</title>
        <authorList>
            <person name="Studer A.J."/>
            <person name="Schnable J.C."/>
            <person name="Brutnell T.P."/>
        </authorList>
    </citation>
    <scope>NUCLEOTIDE SEQUENCE [LARGE SCALE GENOMIC DNA]</scope>
    <source>
        <strain evidence="3">cv. Kellogg 1175</strain>
        <tissue evidence="2">Leaf</tissue>
    </source>
</reference>